<protein>
    <recommendedName>
        <fullName evidence="1">Ig-like domain-containing protein</fullName>
    </recommendedName>
</protein>
<name>A0A9W4TIX9_9FLAO</name>
<reference evidence="2" key="1">
    <citation type="submission" date="2022-09" db="EMBL/GenBank/DDBJ databases">
        <authorList>
            <person name="Duchaud E."/>
        </authorList>
    </citation>
    <scope>NUCLEOTIDE SEQUENCE</scope>
    <source>
        <strain evidence="2">TRV642</strain>
    </source>
</reference>
<feature type="domain" description="Ig-like" evidence="1">
    <location>
        <begin position="2756"/>
        <end position="2877"/>
    </location>
</feature>
<feature type="domain" description="Ig-like" evidence="1">
    <location>
        <begin position="963"/>
        <end position="1083"/>
    </location>
</feature>
<dbReference type="KEGG" id="fcs:TRV642_3092"/>
<dbReference type="Proteomes" id="UP001152749">
    <property type="component" value="Chromosome"/>
</dbReference>
<evidence type="ECO:0000259" key="1">
    <source>
        <dbReference type="PROSITE" id="PS50835"/>
    </source>
</evidence>
<dbReference type="InterPro" id="IPR047589">
    <property type="entry name" value="DUF11_rpt"/>
</dbReference>
<organism evidence="2 3">
    <name type="scientific">Flavobacterium collinsii</name>
    <dbReference type="NCBI Taxonomy" id="1114861"/>
    <lineage>
        <taxon>Bacteria</taxon>
        <taxon>Pseudomonadati</taxon>
        <taxon>Bacteroidota</taxon>
        <taxon>Flavobacteriia</taxon>
        <taxon>Flavobacteriales</taxon>
        <taxon>Flavobacteriaceae</taxon>
        <taxon>Flavobacterium</taxon>
    </lineage>
</organism>
<dbReference type="InterPro" id="IPR044023">
    <property type="entry name" value="Ig_7"/>
</dbReference>
<proteinExistence type="predicted"/>
<dbReference type="NCBIfam" id="TIGR01451">
    <property type="entry name" value="B_ant_repeat"/>
    <property type="match status" value="1"/>
</dbReference>
<dbReference type="InterPro" id="IPR007110">
    <property type="entry name" value="Ig-like_dom"/>
</dbReference>
<evidence type="ECO:0000313" key="3">
    <source>
        <dbReference type="Proteomes" id="UP001152749"/>
    </source>
</evidence>
<dbReference type="EMBL" id="OX336425">
    <property type="protein sequence ID" value="CAI2767913.1"/>
    <property type="molecule type" value="Genomic_DNA"/>
</dbReference>
<dbReference type="Pfam" id="PF19081">
    <property type="entry name" value="Ig_7"/>
    <property type="match status" value="2"/>
</dbReference>
<gene>
    <name evidence="2" type="ORF">TRV642_3092</name>
</gene>
<accession>A0A9W4TIX9</accession>
<dbReference type="PROSITE" id="PS50835">
    <property type="entry name" value="IG_LIKE"/>
    <property type="match status" value="2"/>
</dbReference>
<dbReference type="Pfam" id="PF01345">
    <property type="entry name" value="DUF11"/>
    <property type="match status" value="1"/>
</dbReference>
<dbReference type="Pfam" id="PF13585">
    <property type="entry name" value="CHU_C"/>
    <property type="match status" value="1"/>
</dbReference>
<sequence>MAINIRLFKVLLILLYLIPFAGYSQVTITATATDAACVGDGTITINVTNATGPIIYAVAKLPFDEATVIRSIDPLITHLARGDYYYGYYNGTTFVKATNPISVGGAYTTASPTITGFAGFNYTYCGTDPDPLGTIRVGMAGVNPPYTISLFRTSDNSEVQKITTAGTSTYDFKNVLPGTYRVELTDNCGVKTASINTVTLAANVKFTSNNITMSSGNLEIVYNTPGDICSGIASVSYRGGYAYTQSVSPASFSAVTRDSFSYKLEIQNGADWDVYDNLTYAQVIGRFSLPTDRSKWGLVRLTASYCGVSKTLTTDYGSSSLGKIEALQLSTFRIADDPANTNCGTTGKVSITAYASGGCAPYTVQVTDTATNTTQSYTSTGTNTTVNFLVDIGQTYTFKLMDRSGAEAPEYRFLNVTSNPNRPLPAVTGPNNVFIDPVYFTATPPVDPKSLIRFYRRPSGANFGKSALAVYTPGLQGIVTVSLVNGPSPLTVTARTGYSVLGENLNQGNYKIRVQDSGCFDEVFDVVLNCYFSQIEITSISSTLSATACDRYVKRVGVRVSMVGTADSNSSNSDPFLNHYIYVRTVSGPVSGSGSAGSSHSLPNILREGTYEFVYPDQTYGTYEIGLTRKSNVSGFLTTGDLWEGTTTKTIEIKTNFPVFDLSQSGGIICSGNTTGDLYAKVNNVDATATYFLKKNTDTNFPATGQTDLVFRGLTAGNYVVRARTNCYDVEQPLILRVPSSLLIAGNSSYYCKGESLKLGLNPMGPIASVKWTLPDGSTLNTIELALDNLTTAQSGLYKVELNTLGGCYFTESVNITVNDPQTPTGASNQEFCTVNNATVANLSTTESNVIWYDAATAGNAISSTTVLENNKIYYGSQKERNCENPTRLAVTVTLSDPKTPTGTSSQEFCKVDNKKVADLVTTESNVTWYDAATGGNVVPPTTILENNKIYYGSLKVGTCESPTRLAVTVTLSDPKTPTGTSIQEFCKVRNATVADLLTTESNVTWFDAGTGGNVISSTTALENNKVYYGSLKAGICESPTRLAVTVTLSDPKTPTAANTIQEFCKVNNSTVADLVTTESNVTWYDAATGGNVVSPTTILENNKIYYGSSKLDTCESPTRLAVRVTLSDPQTPTTNQTTQEFCKIDNKKVSDLATTEPGVTWYDAVTAGNIVPSTTILTNGMVYYGSLKAGTCESPTRLAVTVTLSDPKTPTTANTTQEFCKVDNKKVSDLATTESGVTWYDAATAGNIIASTAVLENNKIYYGSLKVGTCESPTRLAVTVTLSDPQTPTTNQTTQEFCKIDNKKVSDLATTESNVTWYDAATAGTAIASTTVLENNKIYYGSLKVGTCESPTRLAVTVILSDPKTPTTNQTTQEFCKIDNKRVADLSTTESGVTWYDASTAGNVVPSTTTLTNGMVYYGSLKVGTCESPTRLAVTVTLSDPKTPTTNQTTQEFCKIDNKKVSDLATTESGVTWYDAATAGNVVPSTTTLTNGTVYYGSLKVGTCESPTRLAVTVTLSDPQTPTTNQTTQEFCKIDNKKVSDLATTESGVTWYDAVTAGNAIASTAVLENNKVYYGSLKVGTCESPTRLAVTVTLSDPQTPTTNQTAQEFCKVDNKKVADLATTESGVTWYDAATAGNIIASTAVLENNKVYYGSLKVGTCESPTRLAVTVTMSDPQTPTTNQTTQEFCKIDNKKVSDLATTESGVTWYDAATAGNIIASTTALENNKVYYGSLKVGTCESPTRLAVTVTLSDPKTPTTNQTIQEFCKIDNKKVSDLTTTESGVTWYDAATAGNIVPSTTILTNGTVYYGSLKVGTCESPTRLAVTVTLSDPQTPTTANTTQEFCKVDNKRVADLATTESNVTWYDAATAGTAIASTTVLENNKIYYGSLKVGTCESPTRLAVTVILSDPKTPTTNQTTQEFCKIDNKRVADLSTTESGVTWYDASTAGNVVPSTTTLTNGMVYYGSLKVGTCESPTRLAVTVTLSDPKTPTTNQTTQEFCKIDNKKVSDLATTESGVTWYDAATAGNVVPSTTTLTNGTVYYGSLKVGTCESPTRLAVTVTLSDPQTPTTNQTTQEFCKIDNKKVSDLATTESGVTWYDAVTAGNAIASTAVLENNKVYYGSLKVGTCESPTRLAVTVTLSDPQTPTTNQTAQEFCKVDNKKVADLATTESGVTWYDAATAGNIIASTAVLENNKVYYGSLKVGTCESPTRLAVTVTMSDPQTPTTNQTTQEFCKIDNKKVSDLATTESGVTWYDAATAGNIIASTTALENNKVYYGSLKVGTCESPTRLAVTVTLSDPKTPTTNQSTQEFCKVDNRKVADLATRESGVTWYDAATAGNIVPATTILTDGMVYYGSLKVGTCESPTRLAVTVTLSDPQTPTTANTTQEFCKVDNKKVSDLATTESGVTWYDAVTAGTAIASTAVLENNKIYYGSLKVGTCESPTRLAVTVTLSDPQTPTTVNTTQEFCKVDNKKVSDLATTEPGVTWYDAATAGTVLASTTALENNKIYYGSLKVGTCESPTRLAVTVTLSDPKTPTTNQTTQEFCKIDNKKVSDLATTESGVTWYDAATAGNVIASTTALENNKVYYGSLKVGTCESPTRLAVTVTLSDPKTPTTANTTQEFCKVDNKKVADLATIESGVTWYDAATAGNAIASTAVLENNKIYYGSLKVGTCESPTRLAVTVTLSDPKMPTTNQTTQEFCKIDNKKVSDLATTEPGVTWYDAATAGNAIASTTVLENNKIYYGSLKVGTCESPTRLEVTVTLSDPQTPTTNQTTQEFCKVDNKKVSDLATTESGVTWYDAATGGNAVASTTTLENNKVYYGSLKVGTCESPTRLAVTVTLSDPQTPTTANTTQEFCKVDNMKVSDLATTESGVTWYDAATAGTALASTTVLENNKVYYGSLKVGTCESPTRLAVTVTLSDPQTPTTANTTQEFCKIDNKKVSDLATTESGVTWYDAATAGTVLASTTALENNKVYYGSLKVGTCESPTRLAVTVTLSDPQTPTTNQTTQEFCKVDNKKVADLATTESGVTWYDAVTAGNVVPSTQALTDGTIYYGSLKVGTCESPTRLAVTVTLSDPKTPTTNQTTQEFCKVDNKKVSDLATTESGVTWYDAATTGNVVPSTQALTNGMVYYGSLKVGTCESPTRLAVTVTLSDPQTPTTNQTTQEFCKVDNKKVSDLATTESGVTWYDAATAGNAIASTAVLENNKIYYGSLKVGTCESPTRLAVTVTLSDPQTPTTANTTQEFCKVDNRKVSDLATTESGVTWYDAATAGNVVPSTQALTDGTIYYGSLKSGTCESPTRLAVTVTLSDPQTPTTANTTQEFCKIDNKKVSDLATTEQGVTWYDAATAGTALASTTVLENNKVYYGSLKVGTCESPTRLAVTVTLSDPQTPTTANTTQEFCKVDNKKVSDLATTESGVTWYDAVTAGNVIASTTVLENNKIYYGSLKVGTCESPTRLAVTVILSDPQTPTTNQTTQEFCKIDNKKVSDLATTESGVTWYDAATAGTAIASTTVLENNKIYYGSLKVGTCESPTRLAVTVTLSDPQTPTTNQTTQEFCKVDNMKVSDLATTESGVTWYDAATAGNVVPSTTTLTNGTVYYGSLKVGTCESPTRLAVTVTLSDPQTPTTANTTQEFCKIDNKKVADLATTESGVTWYDAVTAGNIVPSTTILTNGTVYYGSLKVGTCESPTRLAVTVTLSDPQTPTTANTTQEFCKIDNKKVSDLATTESGVTWYDAATAGNVIASTAVLENNKIYYGSLKVGTCESPTRLAVTVTLSDPHTPTTANTTQEFCKVDNKKVSDLATTESSVTWYDAATAGNVVPSTTILTNGMVYYGSLKVGTCESPTRLAVTVTLSDPQTPTTNQTTQEFCKIDNKKVSDLATTESGVTWYDAATAGNIVPSTTTLTNGTVYYGSLKVGTCESPTRLAVTVTLSDPQTPTTANTTQEFCKVDNKKVSDLATTEPGVTWYDALTAGNVIASTTALENNKVYYSSLKVGTCESPTRLAVTVTLSDPQTPTTNQTTQEFCKVDNKKVSDLATTESGVTWYDAATAGNVIASTTALENNKVYYGSLKVGTCESPTRLAVTVTLSDPKTPTTANTIQEFCKTDNKTAGDLITNESGVTWYDAATGGNKVDPSTLLEHNKDYYGSLKEGACESPIRLEVKVIVKSCTPEPAPNWNGNGCAFDETTYKVLSGMSNYNWFVSKEGTIVAGGQLTDDYITVLWNSVGKAIVKVDYIDVSKFDPLVSVDFPVTINSCSDIGLKKVVDNANPFIGKEVVFTITAENFGTNQAKDITISEALPSGYVYVASEASAGKYNPTSGIWTIPVLQSKEIQTLKVTAKVKEKGDYLNIVYLTDSNPVDNNETNNRAEASIKVKDVIVHNSVSPNGDDLNDYLRIDGLDQYPNNSVEIFNSGGVQIFKTGNYGSNGNVFRGISEGRVTIDKQRGVPTGTYFYILRYEADGIMNEKTGYLYVKN</sequence>
<evidence type="ECO:0000313" key="2">
    <source>
        <dbReference type="EMBL" id="CAI2767913.1"/>
    </source>
</evidence>
<dbReference type="InterPro" id="IPR001434">
    <property type="entry name" value="OmcB-like_DUF11"/>
</dbReference>